<name>A0A9P5PCA2_9AGAR</name>
<protein>
    <submittedName>
        <fullName evidence="1">Uncharacterized protein</fullName>
    </submittedName>
</protein>
<evidence type="ECO:0000313" key="2">
    <source>
        <dbReference type="Proteomes" id="UP000772434"/>
    </source>
</evidence>
<dbReference type="Proteomes" id="UP000772434">
    <property type="component" value="Unassembled WGS sequence"/>
</dbReference>
<keyword evidence="2" id="KW-1185">Reference proteome</keyword>
<dbReference type="EMBL" id="JADNRY010000226">
    <property type="protein sequence ID" value="KAF9060823.1"/>
    <property type="molecule type" value="Genomic_DNA"/>
</dbReference>
<sequence length="108" mass="12170">VGAFVESIEDADLLFHAGIPVWIVRRVNDCPNPRVDEVVSVIRESLTRQIQLHCGYTLDCTDFTPAAQIVYIGLANKVERYIAMASYLQLQFQPVSLFGVMEPRRSNS</sequence>
<comment type="caution">
    <text evidence="1">The sequence shown here is derived from an EMBL/GenBank/DDBJ whole genome shotgun (WGS) entry which is preliminary data.</text>
</comment>
<organism evidence="1 2">
    <name type="scientific">Rhodocollybia butyracea</name>
    <dbReference type="NCBI Taxonomy" id="206335"/>
    <lineage>
        <taxon>Eukaryota</taxon>
        <taxon>Fungi</taxon>
        <taxon>Dikarya</taxon>
        <taxon>Basidiomycota</taxon>
        <taxon>Agaricomycotina</taxon>
        <taxon>Agaricomycetes</taxon>
        <taxon>Agaricomycetidae</taxon>
        <taxon>Agaricales</taxon>
        <taxon>Marasmiineae</taxon>
        <taxon>Omphalotaceae</taxon>
        <taxon>Rhodocollybia</taxon>
    </lineage>
</organism>
<feature type="non-terminal residue" evidence="1">
    <location>
        <position position="108"/>
    </location>
</feature>
<feature type="non-terminal residue" evidence="1">
    <location>
        <position position="1"/>
    </location>
</feature>
<proteinExistence type="predicted"/>
<dbReference type="OrthoDB" id="2634326at2759"/>
<accession>A0A9P5PCA2</accession>
<gene>
    <name evidence="1" type="ORF">BDP27DRAFT_1198419</name>
</gene>
<evidence type="ECO:0000313" key="1">
    <source>
        <dbReference type="EMBL" id="KAF9060823.1"/>
    </source>
</evidence>
<dbReference type="AlphaFoldDB" id="A0A9P5PCA2"/>
<reference evidence="1" key="1">
    <citation type="submission" date="2020-11" db="EMBL/GenBank/DDBJ databases">
        <authorList>
            <consortium name="DOE Joint Genome Institute"/>
            <person name="Ahrendt S."/>
            <person name="Riley R."/>
            <person name="Andreopoulos W."/>
            <person name="Labutti K."/>
            <person name="Pangilinan J."/>
            <person name="Ruiz-Duenas F.J."/>
            <person name="Barrasa J.M."/>
            <person name="Sanchez-Garcia M."/>
            <person name="Camarero S."/>
            <person name="Miyauchi S."/>
            <person name="Serrano A."/>
            <person name="Linde D."/>
            <person name="Babiker R."/>
            <person name="Drula E."/>
            <person name="Ayuso-Fernandez I."/>
            <person name="Pacheco R."/>
            <person name="Padilla G."/>
            <person name="Ferreira P."/>
            <person name="Barriuso J."/>
            <person name="Kellner H."/>
            <person name="Castanera R."/>
            <person name="Alfaro M."/>
            <person name="Ramirez L."/>
            <person name="Pisabarro A.G."/>
            <person name="Kuo A."/>
            <person name="Tritt A."/>
            <person name="Lipzen A."/>
            <person name="He G."/>
            <person name="Yan M."/>
            <person name="Ng V."/>
            <person name="Cullen D."/>
            <person name="Martin F."/>
            <person name="Rosso M.-N."/>
            <person name="Henrissat B."/>
            <person name="Hibbett D."/>
            <person name="Martinez A.T."/>
            <person name="Grigoriev I.V."/>
        </authorList>
    </citation>
    <scope>NUCLEOTIDE SEQUENCE</scope>
    <source>
        <strain evidence="1">AH 40177</strain>
    </source>
</reference>